<dbReference type="InterPro" id="IPR052721">
    <property type="entry name" value="ET_Amicyanin"/>
</dbReference>
<dbReference type="OrthoDB" id="849076at2"/>
<keyword evidence="5" id="KW-1185">Reference proteome</keyword>
<keyword evidence="1" id="KW-0479">Metal-binding</keyword>
<dbReference type="InterPro" id="IPR000923">
    <property type="entry name" value="BlueCu_1"/>
</dbReference>
<dbReference type="AlphaFoldDB" id="A0A4Q0XIJ7"/>
<sequence length="132" mass="15088">MKIRRLWNVLLLCSIGVVFVMHSSFVETKTEEGHLSSSTLLPIDQGKVFKVVDTIIIKNMVFTPSELHVRKGETVLWINNDIVAHNVTDFPEDKWTSGTLARHGAWEMKIDETFDYYCSIHPTMKGKIIVDP</sequence>
<dbReference type="InterPro" id="IPR008972">
    <property type="entry name" value="Cupredoxin"/>
</dbReference>
<gene>
    <name evidence="4" type="ORF">ESZ48_11000</name>
</gene>
<dbReference type="RefSeq" id="WP_129017532.1">
    <property type="nucleotide sequence ID" value="NZ_SDDZ01000005.1"/>
</dbReference>
<evidence type="ECO:0000313" key="5">
    <source>
        <dbReference type="Proteomes" id="UP000289792"/>
    </source>
</evidence>
<proteinExistence type="predicted"/>
<evidence type="ECO:0000259" key="3">
    <source>
        <dbReference type="Pfam" id="PF00127"/>
    </source>
</evidence>
<accession>A0A4Q0XIJ7</accession>
<dbReference type="PANTHER" id="PTHR36507:SF1">
    <property type="entry name" value="BLL1555 PROTEIN"/>
    <property type="match status" value="1"/>
</dbReference>
<dbReference type="Gene3D" id="2.60.40.420">
    <property type="entry name" value="Cupredoxins - blue copper proteins"/>
    <property type="match status" value="1"/>
</dbReference>
<dbReference type="Pfam" id="PF00127">
    <property type="entry name" value="Copper-bind"/>
    <property type="match status" value="1"/>
</dbReference>
<dbReference type="EMBL" id="SDDZ01000005">
    <property type="protein sequence ID" value="RXJ49964.1"/>
    <property type="molecule type" value="Genomic_DNA"/>
</dbReference>
<evidence type="ECO:0000256" key="1">
    <source>
        <dbReference type="ARBA" id="ARBA00022723"/>
    </source>
</evidence>
<protein>
    <recommendedName>
        <fullName evidence="3">Blue (type 1) copper domain-containing protein</fullName>
    </recommendedName>
</protein>
<dbReference type="PANTHER" id="PTHR36507">
    <property type="entry name" value="BLL1555 PROTEIN"/>
    <property type="match status" value="1"/>
</dbReference>
<feature type="domain" description="Blue (type 1) copper" evidence="3">
    <location>
        <begin position="57"/>
        <end position="130"/>
    </location>
</feature>
<dbReference type="SUPFAM" id="SSF49503">
    <property type="entry name" value="Cupredoxins"/>
    <property type="match status" value="1"/>
</dbReference>
<evidence type="ECO:0000313" key="4">
    <source>
        <dbReference type="EMBL" id="RXJ49964.1"/>
    </source>
</evidence>
<name>A0A4Q0XIJ7_9FLAO</name>
<evidence type="ECO:0000256" key="2">
    <source>
        <dbReference type="ARBA" id="ARBA00023008"/>
    </source>
</evidence>
<dbReference type="GO" id="GO:0009055">
    <property type="term" value="F:electron transfer activity"/>
    <property type="evidence" value="ECO:0007669"/>
    <property type="project" value="InterPro"/>
</dbReference>
<reference evidence="4 5" key="1">
    <citation type="submission" date="2019-01" db="EMBL/GenBank/DDBJ databases">
        <title>Genome sequence of the Antarctic species Gelidibacter gilvus ACAM 158(T).</title>
        <authorList>
            <person name="Bowman J.P."/>
        </authorList>
    </citation>
    <scope>NUCLEOTIDE SEQUENCE [LARGE SCALE GENOMIC DNA]</scope>
    <source>
        <strain evidence="4 5">IC158</strain>
    </source>
</reference>
<dbReference type="GO" id="GO:0005507">
    <property type="term" value="F:copper ion binding"/>
    <property type="evidence" value="ECO:0007669"/>
    <property type="project" value="InterPro"/>
</dbReference>
<keyword evidence="2" id="KW-0186">Copper</keyword>
<comment type="caution">
    <text evidence="4">The sequence shown here is derived from an EMBL/GenBank/DDBJ whole genome shotgun (WGS) entry which is preliminary data.</text>
</comment>
<dbReference type="Proteomes" id="UP000289792">
    <property type="component" value="Unassembled WGS sequence"/>
</dbReference>
<organism evidence="4 5">
    <name type="scientific">Gelidibacter gilvus</name>
    <dbReference type="NCBI Taxonomy" id="59602"/>
    <lineage>
        <taxon>Bacteria</taxon>
        <taxon>Pseudomonadati</taxon>
        <taxon>Bacteroidota</taxon>
        <taxon>Flavobacteriia</taxon>
        <taxon>Flavobacteriales</taxon>
        <taxon>Flavobacteriaceae</taxon>
        <taxon>Gelidibacter</taxon>
    </lineage>
</organism>